<organism evidence="2 3">
    <name type="scientific">Orbilia oligospora</name>
    <name type="common">Nematode-trapping fungus</name>
    <name type="synonym">Arthrobotrys oligospora</name>
    <dbReference type="NCBI Taxonomy" id="2813651"/>
    <lineage>
        <taxon>Eukaryota</taxon>
        <taxon>Fungi</taxon>
        <taxon>Dikarya</taxon>
        <taxon>Ascomycota</taxon>
        <taxon>Pezizomycotina</taxon>
        <taxon>Orbiliomycetes</taxon>
        <taxon>Orbiliales</taxon>
        <taxon>Orbiliaceae</taxon>
        <taxon>Orbilia</taxon>
    </lineage>
</organism>
<comment type="caution">
    <text evidence="2">The sequence shown here is derived from an EMBL/GenBank/DDBJ whole genome shotgun (WGS) entry which is preliminary data.</text>
</comment>
<keyword evidence="1" id="KW-1133">Transmembrane helix</keyword>
<protein>
    <submittedName>
        <fullName evidence="2">Uncharacterized protein</fullName>
    </submittedName>
</protein>
<evidence type="ECO:0000256" key="1">
    <source>
        <dbReference type="SAM" id="Phobius"/>
    </source>
</evidence>
<gene>
    <name evidence="2" type="ORF">TWF102_008253</name>
</gene>
<evidence type="ECO:0000313" key="2">
    <source>
        <dbReference type="EMBL" id="KAF3110688.1"/>
    </source>
</evidence>
<name>A0A7C8JCI8_ORBOL</name>
<accession>A0A7C8JCI8</accession>
<dbReference type="Proteomes" id="UP000475325">
    <property type="component" value="Unassembled WGS sequence"/>
</dbReference>
<dbReference type="EMBL" id="WIQW01000005">
    <property type="protein sequence ID" value="KAF3110688.1"/>
    <property type="molecule type" value="Genomic_DNA"/>
</dbReference>
<proteinExistence type="predicted"/>
<dbReference type="Gene3D" id="1.20.58.340">
    <property type="entry name" value="Magnesium transport protein CorA, transmembrane region"/>
    <property type="match status" value="1"/>
</dbReference>
<evidence type="ECO:0000313" key="3">
    <source>
        <dbReference type="Proteomes" id="UP000475325"/>
    </source>
</evidence>
<feature type="transmembrane region" description="Helical" evidence="1">
    <location>
        <begin position="355"/>
        <end position="377"/>
    </location>
</feature>
<reference evidence="2 3" key="1">
    <citation type="submission" date="2019-06" db="EMBL/GenBank/DDBJ databases">
        <authorList>
            <person name="Palmer J.M."/>
        </authorList>
    </citation>
    <scope>NUCLEOTIDE SEQUENCE [LARGE SCALE GENOMIC DNA]</scope>
    <source>
        <strain evidence="2 3">TWF102</strain>
    </source>
</reference>
<sequence length="405" mass="45948">MERNPGSKVALIEITNLAITLKYDVVTRKTSVLLQTPMPEFVFPLLQEAFENSRLEKEEDQRDPFFILVLVLRNWFEVWKTTKTIIQSITEWLDVKVQDFVTSKGNEVLYNDINSKLHYTHRHLSQTNVEIAESNSIIQMIDEQHTNFLIFTGIKSEMSIGIKEQLARLELDLKILEFDLRLELDKIKTSSTWLSTSISLEHAEAMRIANEESRKASLALKENTAAMKVIAELNQQDTLAMKENTDARKNNGTLLRELAQATLDSNKEVKQNGDAMRQIAEESKKITEASSKESGIMTQIAVSTQRDGQSMKVLAFLTMLYLPGALVSSVFGWSIISFEVGDDGVQHLVMAKQWWLFAVSTLGLTALTVAGCFIWIWMSRKNLTIDKAKIERAAEDENTARQNTP</sequence>
<feature type="transmembrane region" description="Helical" evidence="1">
    <location>
        <begin position="313"/>
        <end position="335"/>
    </location>
</feature>
<keyword evidence="1" id="KW-0812">Transmembrane</keyword>
<dbReference type="AlphaFoldDB" id="A0A7C8JCI8"/>
<keyword evidence="1" id="KW-0472">Membrane</keyword>